<keyword evidence="5" id="KW-1185">Reference proteome</keyword>
<dbReference type="RefSeq" id="WP_184078109.1">
    <property type="nucleotide sequence ID" value="NZ_JACHDS010000001.1"/>
</dbReference>
<feature type="active site" evidence="3">
    <location>
        <position position="45"/>
    </location>
</feature>
<proteinExistence type="inferred from homology"/>
<dbReference type="Pfam" id="PF02567">
    <property type="entry name" value="PhzC-PhzF"/>
    <property type="match status" value="1"/>
</dbReference>
<evidence type="ECO:0000256" key="2">
    <source>
        <dbReference type="ARBA" id="ARBA00023235"/>
    </source>
</evidence>
<evidence type="ECO:0000256" key="1">
    <source>
        <dbReference type="ARBA" id="ARBA00008270"/>
    </source>
</evidence>
<name>A0A7W9YMC7_9ACTN</name>
<dbReference type="InterPro" id="IPR003719">
    <property type="entry name" value="Phenazine_PhzF-like"/>
</dbReference>
<dbReference type="NCBIfam" id="TIGR00654">
    <property type="entry name" value="PhzF_family"/>
    <property type="match status" value="1"/>
</dbReference>
<comment type="similarity">
    <text evidence="1">Belongs to the PhzF family.</text>
</comment>
<comment type="caution">
    <text evidence="4">The sequence shown here is derived from an EMBL/GenBank/DDBJ whole genome shotgun (WGS) entry which is preliminary data.</text>
</comment>
<reference evidence="4 5" key="1">
    <citation type="submission" date="2020-08" db="EMBL/GenBank/DDBJ databases">
        <title>Sequencing the genomes of 1000 actinobacteria strains.</title>
        <authorList>
            <person name="Klenk H.-P."/>
        </authorList>
    </citation>
    <scope>NUCLEOTIDE SEQUENCE [LARGE SCALE GENOMIC DNA]</scope>
    <source>
        <strain evidence="4 5">DSM 46659</strain>
    </source>
</reference>
<evidence type="ECO:0000313" key="5">
    <source>
        <dbReference type="Proteomes" id="UP000546642"/>
    </source>
</evidence>
<evidence type="ECO:0000256" key="3">
    <source>
        <dbReference type="PIRSR" id="PIRSR016184-1"/>
    </source>
</evidence>
<keyword evidence="2" id="KW-0413">Isomerase</keyword>
<dbReference type="AlphaFoldDB" id="A0A7W9YMC7"/>
<gene>
    <name evidence="4" type="ORF">HNR23_004271</name>
</gene>
<dbReference type="GO" id="GO:0016853">
    <property type="term" value="F:isomerase activity"/>
    <property type="evidence" value="ECO:0007669"/>
    <property type="project" value="UniProtKB-KW"/>
</dbReference>
<protein>
    <submittedName>
        <fullName evidence="4">PhzF family phenazine biosynthesis protein</fullName>
    </submittedName>
</protein>
<accession>A0A7W9YMC7</accession>
<dbReference type="PANTHER" id="PTHR13774">
    <property type="entry name" value="PHENAZINE BIOSYNTHESIS PROTEIN"/>
    <property type="match status" value="1"/>
</dbReference>
<dbReference type="EMBL" id="JACHDS010000001">
    <property type="protein sequence ID" value="MBB6174211.1"/>
    <property type="molecule type" value="Genomic_DNA"/>
</dbReference>
<sequence>MSRFRVIDAFTDRPFAGNPAAVMLLDGPYDEAWAQQVAAEFNLSETAFIVPDGDTADYALRWFTPSVEVALCGHATLAAAHALVEDGVDGPIRFATRSSGVLTVTPREGRLWMDFPANTPTPERFEGLAEALGAAPVWTGTAGTCDILVEVADARTVRGITPDMAALSALDCRGVIVTARADEGSPDACVSRFFAPRVGVPEDPVTGSAHTVIAPYWARRLKQNAFTAFQCSARGGRLYLEMPPAAPDRVFIGGSAVTVSEGDLRG</sequence>
<dbReference type="PIRSF" id="PIRSF016184">
    <property type="entry name" value="PhzC_PhzF"/>
    <property type="match status" value="1"/>
</dbReference>
<dbReference type="PANTHER" id="PTHR13774:SF17">
    <property type="entry name" value="PHENAZINE BIOSYNTHESIS-LIKE DOMAIN-CONTAINING PROTEIN"/>
    <property type="match status" value="1"/>
</dbReference>
<dbReference type="GO" id="GO:0005737">
    <property type="term" value="C:cytoplasm"/>
    <property type="evidence" value="ECO:0007669"/>
    <property type="project" value="TreeGrafter"/>
</dbReference>
<dbReference type="Proteomes" id="UP000546642">
    <property type="component" value="Unassembled WGS sequence"/>
</dbReference>
<organism evidence="4 5">
    <name type="scientific">Nocardiopsis mwathae</name>
    <dbReference type="NCBI Taxonomy" id="1472723"/>
    <lineage>
        <taxon>Bacteria</taxon>
        <taxon>Bacillati</taxon>
        <taxon>Actinomycetota</taxon>
        <taxon>Actinomycetes</taxon>
        <taxon>Streptosporangiales</taxon>
        <taxon>Nocardiopsidaceae</taxon>
        <taxon>Nocardiopsis</taxon>
    </lineage>
</organism>
<dbReference type="Gene3D" id="3.10.310.10">
    <property type="entry name" value="Diaminopimelate Epimerase, Chain A, domain 1"/>
    <property type="match status" value="2"/>
</dbReference>
<dbReference type="SUPFAM" id="SSF54506">
    <property type="entry name" value="Diaminopimelate epimerase-like"/>
    <property type="match status" value="1"/>
</dbReference>
<evidence type="ECO:0000313" key="4">
    <source>
        <dbReference type="EMBL" id="MBB6174211.1"/>
    </source>
</evidence>